<proteinExistence type="predicted"/>
<accession>A0A381WX44</accession>
<gene>
    <name evidence="2" type="ORF">METZ01_LOCUS109938</name>
</gene>
<organism evidence="2">
    <name type="scientific">marine metagenome</name>
    <dbReference type="NCBI Taxonomy" id="408172"/>
    <lineage>
        <taxon>unclassified sequences</taxon>
        <taxon>metagenomes</taxon>
        <taxon>ecological metagenomes</taxon>
    </lineage>
</organism>
<feature type="non-terminal residue" evidence="2">
    <location>
        <position position="1"/>
    </location>
</feature>
<feature type="compositionally biased region" description="Basic residues" evidence="1">
    <location>
        <begin position="99"/>
        <end position="109"/>
    </location>
</feature>
<name>A0A381WX44_9ZZZZ</name>
<reference evidence="2" key="1">
    <citation type="submission" date="2018-05" db="EMBL/GenBank/DDBJ databases">
        <authorList>
            <person name="Lanie J.A."/>
            <person name="Ng W.-L."/>
            <person name="Kazmierczak K.M."/>
            <person name="Andrzejewski T.M."/>
            <person name="Davidsen T.M."/>
            <person name="Wayne K.J."/>
            <person name="Tettelin H."/>
            <person name="Glass J.I."/>
            <person name="Rusch D."/>
            <person name="Podicherti R."/>
            <person name="Tsui H.-C.T."/>
            <person name="Winkler M.E."/>
        </authorList>
    </citation>
    <scope>NUCLEOTIDE SEQUENCE</scope>
</reference>
<feature type="compositionally biased region" description="Basic and acidic residues" evidence="1">
    <location>
        <begin position="81"/>
        <end position="92"/>
    </location>
</feature>
<feature type="compositionally biased region" description="Basic and acidic residues" evidence="1">
    <location>
        <begin position="152"/>
        <end position="179"/>
    </location>
</feature>
<feature type="non-terminal residue" evidence="2">
    <location>
        <position position="207"/>
    </location>
</feature>
<dbReference type="AlphaFoldDB" id="A0A381WX44"/>
<dbReference type="EMBL" id="UINC01013174">
    <property type="protein sequence ID" value="SVA57084.1"/>
    <property type="molecule type" value="Genomic_DNA"/>
</dbReference>
<sequence>MAYLKQKPGSIEDVVYKHQAKYKEEGYKKKFSEALKNTMGGIGSMTPKEKIAFFNKVEEEWKPSTGKHADEQLMKDFVSKGGKVEKIPENKRAYNGNRIKPHLANKKNLARQEAMTEEVEVSEAMPGGANSSSRRGTASSGVRKKYRFGYRVSEKEPKGKDIEEELPRQLKDPKKETMVSKHGKTIVIDKSKEKEYLAKGWKLAEGY</sequence>
<evidence type="ECO:0000256" key="1">
    <source>
        <dbReference type="SAM" id="MobiDB-lite"/>
    </source>
</evidence>
<evidence type="ECO:0000313" key="2">
    <source>
        <dbReference type="EMBL" id="SVA57084.1"/>
    </source>
</evidence>
<feature type="region of interest" description="Disordered" evidence="1">
    <location>
        <begin position="81"/>
        <end position="182"/>
    </location>
</feature>
<protein>
    <submittedName>
        <fullName evidence="2">Uncharacterized protein</fullName>
    </submittedName>
</protein>
<feature type="compositionally biased region" description="Polar residues" evidence="1">
    <location>
        <begin position="129"/>
        <end position="140"/>
    </location>
</feature>